<dbReference type="Proteomes" id="UP000245523">
    <property type="component" value="Unassembled WGS sequence"/>
</dbReference>
<dbReference type="EMBL" id="QGHD01000042">
    <property type="protein sequence ID" value="PWK88726.1"/>
    <property type="molecule type" value="Genomic_DNA"/>
</dbReference>
<organism evidence="1 2">
    <name type="scientific">Hallerella porci</name>
    <dbReference type="NCBI Taxonomy" id="1945871"/>
    <lineage>
        <taxon>Bacteria</taxon>
        <taxon>Pseudomonadati</taxon>
        <taxon>Fibrobacterota</taxon>
        <taxon>Fibrobacteria</taxon>
        <taxon>Fibrobacterales</taxon>
        <taxon>Fibrobacteraceae</taxon>
        <taxon>Hallerella</taxon>
    </lineage>
</organism>
<proteinExistence type="predicted"/>
<name>A0ABX5LLS0_9BACT</name>
<evidence type="ECO:0000313" key="1">
    <source>
        <dbReference type="EMBL" id="PWK88726.1"/>
    </source>
</evidence>
<accession>A0ABX5LLS0</accession>
<reference evidence="1 2" key="1">
    <citation type="submission" date="2018-05" db="EMBL/GenBank/DDBJ databases">
        <title>Animal gut microbial communities from fecal samples from Wisconsin, USA.</title>
        <authorList>
            <person name="Neumann A."/>
        </authorList>
    </citation>
    <scope>NUCLEOTIDE SEQUENCE [LARGE SCALE GENOMIC DNA]</scope>
    <source>
        <strain evidence="1 2">UWS4</strain>
    </source>
</reference>
<keyword evidence="2" id="KW-1185">Reference proteome</keyword>
<gene>
    <name evidence="1" type="ORF">B0H50_1424</name>
</gene>
<evidence type="ECO:0000313" key="2">
    <source>
        <dbReference type="Proteomes" id="UP000245523"/>
    </source>
</evidence>
<comment type="caution">
    <text evidence="1">The sequence shown here is derived from an EMBL/GenBank/DDBJ whole genome shotgun (WGS) entry which is preliminary data.</text>
</comment>
<sequence>MTGKSYTDATSGLLLLKEEQAMLKPANKEELKRIIKNRIQTEGIKCDLNDIDVSDITDMSDMFSGSRFEGEIASAM</sequence>
<protein>
    <submittedName>
        <fullName evidence="1">Uncharacterized protein</fullName>
    </submittedName>
</protein>